<comment type="caution">
    <text evidence="8">The sequence shown here is derived from an EMBL/GenBank/DDBJ whole genome shotgun (WGS) entry which is preliminary data.</text>
</comment>
<organism evidence="8 9">
    <name type="scientific">Shinella yambaruensis</name>
    <dbReference type="NCBI Taxonomy" id="415996"/>
    <lineage>
        <taxon>Bacteria</taxon>
        <taxon>Pseudomonadati</taxon>
        <taxon>Pseudomonadota</taxon>
        <taxon>Alphaproteobacteria</taxon>
        <taxon>Hyphomicrobiales</taxon>
        <taxon>Rhizobiaceae</taxon>
        <taxon>Shinella</taxon>
    </lineage>
</organism>
<dbReference type="PROSITE" id="PS00624">
    <property type="entry name" value="GMC_OXRED_2"/>
    <property type="match status" value="1"/>
</dbReference>
<keyword evidence="9" id="KW-1185">Reference proteome</keyword>
<comment type="cofactor">
    <cofactor evidence="1">
        <name>FAD</name>
        <dbReference type="ChEBI" id="CHEBI:57692"/>
    </cofactor>
</comment>
<dbReference type="Gene3D" id="3.50.50.60">
    <property type="entry name" value="FAD/NAD(P)-binding domain"/>
    <property type="match status" value="1"/>
</dbReference>
<evidence type="ECO:0000259" key="6">
    <source>
        <dbReference type="PROSITE" id="PS00623"/>
    </source>
</evidence>
<dbReference type="InterPro" id="IPR000172">
    <property type="entry name" value="GMC_OxRdtase_N"/>
</dbReference>
<dbReference type="PANTHER" id="PTHR11552">
    <property type="entry name" value="GLUCOSE-METHANOL-CHOLINE GMC OXIDOREDUCTASE"/>
    <property type="match status" value="1"/>
</dbReference>
<dbReference type="Pfam" id="PF05199">
    <property type="entry name" value="GMC_oxred_C"/>
    <property type="match status" value="1"/>
</dbReference>
<proteinExistence type="inferred from homology"/>
<reference evidence="9" key="1">
    <citation type="journal article" date="2019" name="Int. J. Syst. Evol. Microbiol.">
        <title>The Global Catalogue of Microorganisms (GCM) 10K type strain sequencing project: providing services to taxonomists for standard genome sequencing and annotation.</title>
        <authorList>
            <consortium name="The Broad Institute Genomics Platform"/>
            <consortium name="The Broad Institute Genome Sequencing Center for Infectious Disease"/>
            <person name="Wu L."/>
            <person name="Ma J."/>
        </authorList>
    </citation>
    <scope>NUCLEOTIDE SEQUENCE [LARGE SCALE GENOMIC DNA]</scope>
    <source>
        <strain evidence="9">NBRC 102122</strain>
    </source>
</reference>
<dbReference type="PROSITE" id="PS00623">
    <property type="entry name" value="GMC_OXRED_1"/>
    <property type="match status" value="1"/>
</dbReference>
<dbReference type="Pfam" id="PF00732">
    <property type="entry name" value="GMC_oxred_N"/>
    <property type="match status" value="1"/>
</dbReference>
<keyword evidence="3 5" id="KW-0285">Flavoprotein</keyword>
<dbReference type="EMBL" id="BSOP01000030">
    <property type="protein sequence ID" value="GLR52659.1"/>
    <property type="molecule type" value="Genomic_DNA"/>
</dbReference>
<protein>
    <submittedName>
        <fullName evidence="8">Oxygen-dependent choline dehydrogenase</fullName>
    </submittedName>
</protein>
<dbReference type="Gene3D" id="3.30.560.10">
    <property type="entry name" value="Glucose Oxidase, domain 3"/>
    <property type="match status" value="1"/>
</dbReference>
<dbReference type="NCBIfam" id="NF002550">
    <property type="entry name" value="PRK02106.1"/>
    <property type="match status" value="1"/>
</dbReference>
<sequence>MPFSQELTRATVELRQIRSGNHKTTTAFGMSKISKTPSRGTYDYIIIGSGSAGSVLAGRLSEDGKHRVLLLEAGPSDQHIHIRMPAALPLPLANDRFNWFYTSEPEPYLNSRTVLEARGRVLGGSSSINGMNWVRGNPWDYDNWEALGLKGWSYKDVLPYFRKAETSDKGSNKYRGGKGPMIIETCKANSPLYRAFLKAGEQAGHPYIEDHNAHRQEGVHITQRNIGHGIRWSTSQAYIHAQPKRDNLDVVVSAKVTRIEFKGNRAVAVKATISGKAYSINVDREVLLAAGALNSPQLLMLSGIGDAEELRKLSIPVIKDLPGVGRGLKDHVAAPVQYRATKPVSVVGQLTTFGKLKLGLQWILAKTGLGATNFFEVGGFFRTDPKFTVPNVQLEFVPLIGEMQHGSVNLENGFQYFLSLMRPKSEGRVWLASADPNVAPKFVFNFLQDEEDRKQAIAAIKEIRRIVAQPAWDDIRGEEVTPGKHVQSDEELLEFLKKEAGTNYHPCCSCRMGTDDMSVVDTHAKVHGFENLRVIDASIMPAIVSGNLNAPVIMMAEKLADDILGRKLPQEVADYYQPEVA</sequence>
<evidence type="ECO:0000256" key="4">
    <source>
        <dbReference type="ARBA" id="ARBA00022827"/>
    </source>
</evidence>
<dbReference type="SUPFAM" id="SSF54373">
    <property type="entry name" value="FAD-linked reductases, C-terminal domain"/>
    <property type="match status" value="1"/>
</dbReference>
<feature type="domain" description="Glucose-methanol-choline oxidoreductase N-terminal" evidence="6">
    <location>
        <begin position="119"/>
        <end position="142"/>
    </location>
</feature>
<evidence type="ECO:0000256" key="5">
    <source>
        <dbReference type="RuleBase" id="RU003968"/>
    </source>
</evidence>
<evidence type="ECO:0000256" key="1">
    <source>
        <dbReference type="ARBA" id="ARBA00001974"/>
    </source>
</evidence>
<accession>A0ABQ5ZPL5</accession>
<evidence type="ECO:0000313" key="8">
    <source>
        <dbReference type="EMBL" id="GLR52659.1"/>
    </source>
</evidence>
<evidence type="ECO:0000259" key="7">
    <source>
        <dbReference type="PROSITE" id="PS00624"/>
    </source>
</evidence>
<dbReference type="InterPro" id="IPR012132">
    <property type="entry name" value="GMC_OxRdtase"/>
</dbReference>
<dbReference type="Proteomes" id="UP001156702">
    <property type="component" value="Unassembled WGS sequence"/>
</dbReference>
<dbReference type="InterPro" id="IPR007867">
    <property type="entry name" value="GMC_OxRtase_C"/>
</dbReference>
<evidence type="ECO:0000256" key="2">
    <source>
        <dbReference type="ARBA" id="ARBA00010790"/>
    </source>
</evidence>
<keyword evidence="4 5" id="KW-0274">FAD</keyword>
<dbReference type="PANTHER" id="PTHR11552:SF147">
    <property type="entry name" value="CHOLINE DEHYDROGENASE, MITOCHONDRIAL"/>
    <property type="match status" value="1"/>
</dbReference>
<evidence type="ECO:0000313" key="9">
    <source>
        <dbReference type="Proteomes" id="UP001156702"/>
    </source>
</evidence>
<dbReference type="SUPFAM" id="SSF51905">
    <property type="entry name" value="FAD/NAD(P)-binding domain"/>
    <property type="match status" value="1"/>
</dbReference>
<comment type="similarity">
    <text evidence="2 5">Belongs to the GMC oxidoreductase family.</text>
</comment>
<dbReference type="PIRSF" id="PIRSF000137">
    <property type="entry name" value="Alcohol_oxidase"/>
    <property type="match status" value="1"/>
</dbReference>
<feature type="domain" description="Glucose-methanol-choline oxidoreductase N-terminal" evidence="7">
    <location>
        <begin position="291"/>
        <end position="305"/>
    </location>
</feature>
<gene>
    <name evidence="8" type="primary">betA_3</name>
    <name evidence="8" type="ORF">GCM10007923_38730</name>
</gene>
<name>A0ABQ5ZPL5_9HYPH</name>
<dbReference type="InterPro" id="IPR036188">
    <property type="entry name" value="FAD/NAD-bd_sf"/>
</dbReference>
<evidence type="ECO:0000256" key="3">
    <source>
        <dbReference type="ARBA" id="ARBA00022630"/>
    </source>
</evidence>
<dbReference type="RefSeq" id="WP_244768520.1">
    <property type="nucleotide sequence ID" value="NZ_BSOP01000030.1"/>
</dbReference>